<evidence type="ECO:0000313" key="3">
    <source>
        <dbReference type="Proteomes" id="UP000297025"/>
    </source>
</evidence>
<dbReference type="AlphaFoldDB" id="A0A4P7U7E6"/>
<dbReference type="KEGG" id="ndp:E2C04_01040"/>
<organism evidence="2 3">
    <name type="scientific">Nocardioides daphniae</name>
    <dbReference type="NCBI Taxonomy" id="402297"/>
    <lineage>
        <taxon>Bacteria</taxon>
        <taxon>Bacillati</taxon>
        <taxon>Actinomycetota</taxon>
        <taxon>Actinomycetes</taxon>
        <taxon>Propionibacteriales</taxon>
        <taxon>Nocardioidaceae</taxon>
        <taxon>Nocardioides</taxon>
    </lineage>
</organism>
<feature type="region of interest" description="Disordered" evidence="1">
    <location>
        <begin position="112"/>
        <end position="155"/>
    </location>
</feature>
<feature type="compositionally biased region" description="Basic residues" evidence="1">
    <location>
        <begin position="160"/>
        <end position="172"/>
    </location>
</feature>
<evidence type="ECO:0000313" key="2">
    <source>
        <dbReference type="EMBL" id="QCC76133.1"/>
    </source>
</evidence>
<dbReference type="OrthoDB" id="10005157at2"/>
<name>A0A4P7U7E6_9ACTN</name>
<dbReference type="Proteomes" id="UP000297025">
    <property type="component" value="Chromosome"/>
</dbReference>
<dbReference type="RefSeq" id="WP_135831182.1">
    <property type="nucleotide sequence ID" value="NZ_CP038462.1"/>
</dbReference>
<accession>A0A4P7U7E6</accession>
<sequence length="270" mass="29305">MEPNEDPREVAAAAVLADGKVEVDLRERVTRESLGVAEGAKTAILENDDMSRFSVTVTFSDGHVLSSDEVKVMTVETDPSGEVSLLTLGLRQVPLDEVERLVRAGVDEFGVDERRATSSSPPPGGRVERQHGRRRAARRGGGAARAARDRPHGLRLRLRPRRQLLRPPRRRGGVVSGSQPIQADEATLESVRKEFRGFETELDALRTAVVRDAALVRSGAGQFEDLVTPGANTYEASWLMVTRVASTSAETVAGNVGRMKLDLSTMDALT</sequence>
<dbReference type="EMBL" id="CP038462">
    <property type="protein sequence ID" value="QCC76133.1"/>
    <property type="molecule type" value="Genomic_DNA"/>
</dbReference>
<gene>
    <name evidence="2" type="ORF">E2C04_01040</name>
</gene>
<proteinExistence type="predicted"/>
<reference evidence="2 3" key="1">
    <citation type="journal article" date="2008" name="Int. J. Syst. Evol. Microbiol.">
        <title>Nocardioides daphniae sp. nov., isolated from Daphnia cucullata (Crustacea: Cladocera).</title>
        <authorList>
            <person name="Toth E.M."/>
            <person name="Keki Z."/>
            <person name="Homonnay Z.G."/>
            <person name="Borsodi A.K."/>
            <person name="Marialigeti K."/>
            <person name="Schumann P."/>
        </authorList>
    </citation>
    <scope>NUCLEOTIDE SEQUENCE [LARGE SCALE GENOMIC DNA]</scope>
    <source>
        <strain evidence="2 3">JCM 16608</strain>
    </source>
</reference>
<evidence type="ECO:0000256" key="1">
    <source>
        <dbReference type="SAM" id="MobiDB-lite"/>
    </source>
</evidence>
<feature type="region of interest" description="Disordered" evidence="1">
    <location>
        <begin position="160"/>
        <end position="179"/>
    </location>
</feature>
<protein>
    <submittedName>
        <fullName evidence="2">Uncharacterized protein</fullName>
    </submittedName>
</protein>